<gene>
    <name evidence="5" type="ORF">IAB89_10440</name>
</gene>
<feature type="domain" description="4Fe-4S ferredoxin-type" evidence="4">
    <location>
        <begin position="218"/>
        <end position="247"/>
    </location>
</feature>
<comment type="caution">
    <text evidence="5">The sequence shown here is derived from an EMBL/GenBank/DDBJ whole genome shotgun (WGS) entry which is preliminary data.</text>
</comment>
<evidence type="ECO:0000256" key="2">
    <source>
        <dbReference type="ARBA" id="ARBA00023004"/>
    </source>
</evidence>
<organism evidence="5 6">
    <name type="scientific">Candidatus Caccousia avicola</name>
    <dbReference type="NCBI Taxonomy" id="2840721"/>
    <lineage>
        <taxon>Bacteria</taxon>
        <taxon>Bacillati</taxon>
        <taxon>Bacillota</taxon>
        <taxon>Clostridia</taxon>
        <taxon>Eubacteriales</taxon>
        <taxon>Oscillospiraceae</taxon>
        <taxon>Oscillospiraceae incertae sedis</taxon>
        <taxon>Candidatus Caccousia</taxon>
    </lineage>
</organism>
<dbReference type="EMBL" id="DVGZ01000112">
    <property type="protein sequence ID" value="HIR48049.1"/>
    <property type="molecule type" value="Genomic_DNA"/>
</dbReference>
<dbReference type="Pfam" id="PF00037">
    <property type="entry name" value="Fer4"/>
    <property type="match status" value="1"/>
</dbReference>
<dbReference type="GO" id="GO:0051536">
    <property type="term" value="F:iron-sulfur cluster binding"/>
    <property type="evidence" value="ECO:0007669"/>
    <property type="project" value="UniProtKB-KW"/>
</dbReference>
<dbReference type="InterPro" id="IPR017900">
    <property type="entry name" value="4Fe4S_Fe_S_CS"/>
</dbReference>
<reference evidence="5" key="2">
    <citation type="journal article" date="2021" name="PeerJ">
        <title>Extensive microbial diversity within the chicken gut microbiome revealed by metagenomics and culture.</title>
        <authorList>
            <person name="Gilroy R."/>
            <person name="Ravi A."/>
            <person name="Getino M."/>
            <person name="Pursley I."/>
            <person name="Horton D.L."/>
            <person name="Alikhan N.F."/>
            <person name="Baker D."/>
            <person name="Gharbi K."/>
            <person name="Hall N."/>
            <person name="Watson M."/>
            <person name="Adriaenssens E.M."/>
            <person name="Foster-Nyarko E."/>
            <person name="Jarju S."/>
            <person name="Secka A."/>
            <person name="Antonio M."/>
            <person name="Oren A."/>
            <person name="Chaudhuri R.R."/>
            <person name="La Ragione R."/>
            <person name="Hildebrand F."/>
            <person name="Pallen M.J."/>
        </authorList>
    </citation>
    <scope>NUCLEOTIDE SEQUENCE</scope>
    <source>
        <strain evidence="5">ChiSxjej1B13-7958</strain>
    </source>
</reference>
<evidence type="ECO:0000259" key="4">
    <source>
        <dbReference type="PROSITE" id="PS51379"/>
    </source>
</evidence>
<dbReference type="Proteomes" id="UP000824242">
    <property type="component" value="Unassembled WGS sequence"/>
</dbReference>
<evidence type="ECO:0000313" key="6">
    <source>
        <dbReference type="Proteomes" id="UP000824242"/>
    </source>
</evidence>
<feature type="domain" description="4Fe-4S ferredoxin-type" evidence="4">
    <location>
        <begin position="193"/>
        <end position="217"/>
    </location>
</feature>
<evidence type="ECO:0000313" key="5">
    <source>
        <dbReference type="EMBL" id="HIR48049.1"/>
    </source>
</evidence>
<dbReference type="PROSITE" id="PS51379">
    <property type="entry name" value="4FE4S_FER_2"/>
    <property type="match status" value="2"/>
</dbReference>
<evidence type="ECO:0000256" key="1">
    <source>
        <dbReference type="ARBA" id="ARBA00022723"/>
    </source>
</evidence>
<dbReference type="Gene3D" id="3.30.70.20">
    <property type="match status" value="1"/>
</dbReference>
<dbReference type="InterPro" id="IPR017896">
    <property type="entry name" value="4Fe4S_Fe-S-bd"/>
</dbReference>
<proteinExistence type="predicted"/>
<dbReference type="Gene3D" id="3.40.50.360">
    <property type="match status" value="1"/>
</dbReference>
<dbReference type="Pfam" id="PF12800">
    <property type="entry name" value="Fer4_4"/>
    <property type="match status" value="1"/>
</dbReference>
<keyword evidence="2" id="KW-0408">Iron</keyword>
<protein>
    <submittedName>
        <fullName evidence="5">4Fe-4S binding protein</fullName>
    </submittedName>
</protein>
<name>A0A9D1AP54_9FIRM</name>
<sequence length="270" mass="29396">MKINRICTVFFSPTGGTKRAACALAEQLAALLGIAAEYFSLTLPEDRQKTLCFGEQDLVIAASPVYAGRLPNKLAPEYARILHGSHTPVVPLCVFGNRSPGDAPREWLLLLENGGFVPVAAASIVSRHAFSDEIGAGRPDKEDLAALCDFARSIAETLAQPEVKPLDYDRETPLAPYYTPLKTDGTPAKFLKAKPVLLESCTRCGLCAEQCPMGSIDRETLLVSGVCIKCQSCVRVCPSHALRFEDPDFLSHVAMLREHYTARAENTFLL</sequence>
<keyword evidence="1" id="KW-0479">Metal-binding</keyword>
<dbReference type="SUPFAM" id="SSF52218">
    <property type="entry name" value="Flavoproteins"/>
    <property type="match status" value="1"/>
</dbReference>
<dbReference type="InterPro" id="IPR029039">
    <property type="entry name" value="Flavoprotein-like_sf"/>
</dbReference>
<reference evidence="5" key="1">
    <citation type="submission" date="2020-10" db="EMBL/GenBank/DDBJ databases">
        <authorList>
            <person name="Gilroy R."/>
        </authorList>
    </citation>
    <scope>NUCLEOTIDE SEQUENCE</scope>
    <source>
        <strain evidence="5">ChiSxjej1B13-7958</strain>
    </source>
</reference>
<keyword evidence="3" id="KW-0411">Iron-sulfur</keyword>
<dbReference type="GO" id="GO:0046872">
    <property type="term" value="F:metal ion binding"/>
    <property type="evidence" value="ECO:0007669"/>
    <property type="project" value="UniProtKB-KW"/>
</dbReference>
<dbReference type="AlphaFoldDB" id="A0A9D1AP54"/>
<evidence type="ECO:0000256" key="3">
    <source>
        <dbReference type="ARBA" id="ARBA00023014"/>
    </source>
</evidence>
<dbReference type="SUPFAM" id="SSF54862">
    <property type="entry name" value="4Fe-4S ferredoxins"/>
    <property type="match status" value="1"/>
</dbReference>
<accession>A0A9D1AP54</accession>
<dbReference type="PROSITE" id="PS00198">
    <property type="entry name" value="4FE4S_FER_1"/>
    <property type="match status" value="1"/>
</dbReference>